<dbReference type="GO" id="GO:0005524">
    <property type="term" value="F:ATP binding"/>
    <property type="evidence" value="ECO:0007669"/>
    <property type="project" value="UniProtKB-UniRule"/>
</dbReference>
<dbReference type="GO" id="GO:0004674">
    <property type="term" value="F:protein serine/threonine kinase activity"/>
    <property type="evidence" value="ECO:0007669"/>
    <property type="project" value="TreeGrafter"/>
</dbReference>
<reference evidence="7" key="1">
    <citation type="submission" date="2021-02" db="EMBL/GenBank/DDBJ databases">
        <authorList>
            <person name="Dougan E. K."/>
            <person name="Rhodes N."/>
            <person name="Thang M."/>
            <person name="Chan C."/>
        </authorList>
    </citation>
    <scope>NUCLEOTIDE SEQUENCE</scope>
</reference>
<keyword evidence="1 3" id="KW-0547">Nucleotide-binding</keyword>
<evidence type="ECO:0000256" key="2">
    <source>
        <dbReference type="ARBA" id="ARBA00022840"/>
    </source>
</evidence>
<feature type="binding site" evidence="3">
    <location>
        <position position="242"/>
    </location>
    <ligand>
        <name>ATP</name>
        <dbReference type="ChEBI" id="CHEBI:30616"/>
    </ligand>
</feature>
<keyword evidence="5" id="KW-0472">Membrane</keyword>
<accession>A0A813GWI9</accession>
<dbReference type="InterPro" id="IPR017441">
    <property type="entry name" value="Protein_kinase_ATP_BS"/>
</dbReference>
<dbReference type="EMBL" id="CAJNNV010029628">
    <property type="protein sequence ID" value="CAE8629320.1"/>
    <property type="molecule type" value="Genomic_DNA"/>
</dbReference>
<protein>
    <recommendedName>
        <fullName evidence="6">Protein kinase domain-containing protein</fullName>
    </recommendedName>
</protein>
<feature type="region of interest" description="Disordered" evidence="4">
    <location>
        <begin position="133"/>
        <end position="167"/>
    </location>
</feature>
<keyword evidence="5" id="KW-1133">Transmembrane helix</keyword>
<feature type="compositionally biased region" description="Basic and acidic residues" evidence="4">
    <location>
        <begin position="141"/>
        <end position="150"/>
    </location>
</feature>
<proteinExistence type="predicted"/>
<dbReference type="InterPro" id="IPR011009">
    <property type="entry name" value="Kinase-like_dom_sf"/>
</dbReference>
<gene>
    <name evidence="7" type="ORF">PGLA1383_LOCUS45830</name>
</gene>
<dbReference type="SUPFAM" id="SSF56112">
    <property type="entry name" value="Protein kinase-like (PK-like)"/>
    <property type="match status" value="1"/>
</dbReference>
<evidence type="ECO:0000256" key="1">
    <source>
        <dbReference type="ARBA" id="ARBA00022741"/>
    </source>
</evidence>
<feature type="compositionally biased region" description="Polar residues" evidence="4">
    <location>
        <begin position="151"/>
        <end position="167"/>
    </location>
</feature>
<dbReference type="PROSITE" id="PS50011">
    <property type="entry name" value="PROTEIN_KINASE_DOM"/>
    <property type="match status" value="1"/>
</dbReference>
<dbReference type="OMA" id="CEMAVQL"/>
<keyword evidence="8" id="KW-1185">Reference proteome</keyword>
<evidence type="ECO:0000259" key="6">
    <source>
        <dbReference type="PROSITE" id="PS50011"/>
    </source>
</evidence>
<dbReference type="PANTHER" id="PTHR44329">
    <property type="entry name" value="SERINE/THREONINE-PROTEIN KINASE TNNI3K-RELATED"/>
    <property type="match status" value="1"/>
</dbReference>
<dbReference type="Proteomes" id="UP000654075">
    <property type="component" value="Unassembled WGS sequence"/>
</dbReference>
<dbReference type="InterPro" id="IPR000719">
    <property type="entry name" value="Prot_kinase_dom"/>
</dbReference>
<dbReference type="PROSITE" id="PS00107">
    <property type="entry name" value="PROTEIN_KINASE_ATP"/>
    <property type="match status" value="1"/>
</dbReference>
<organism evidence="7 8">
    <name type="scientific">Polarella glacialis</name>
    <name type="common">Dinoflagellate</name>
    <dbReference type="NCBI Taxonomy" id="89957"/>
    <lineage>
        <taxon>Eukaryota</taxon>
        <taxon>Sar</taxon>
        <taxon>Alveolata</taxon>
        <taxon>Dinophyceae</taxon>
        <taxon>Suessiales</taxon>
        <taxon>Suessiaceae</taxon>
        <taxon>Polarella</taxon>
    </lineage>
</organism>
<dbReference type="InterPro" id="IPR051681">
    <property type="entry name" value="Ser/Thr_Kinases-Pseudokinases"/>
</dbReference>
<feature type="transmembrane region" description="Helical" evidence="5">
    <location>
        <begin position="47"/>
        <end position="65"/>
    </location>
</feature>
<evidence type="ECO:0000313" key="8">
    <source>
        <dbReference type="Proteomes" id="UP000654075"/>
    </source>
</evidence>
<dbReference type="OrthoDB" id="1668230at2759"/>
<comment type="caution">
    <text evidence="7">The sequence shown here is derived from an EMBL/GenBank/DDBJ whole genome shotgun (WGS) entry which is preliminary data.</text>
</comment>
<dbReference type="CDD" id="cd14014">
    <property type="entry name" value="STKc_PknB_like"/>
    <property type="match status" value="1"/>
</dbReference>
<dbReference type="AlphaFoldDB" id="A0A813GWI9"/>
<evidence type="ECO:0000256" key="5">
    <source>
        <dbReference type="SAM" id="Phobius"/>
    </source>
</evidence>
<evidence type="ECO:0000313" key="7">
    <source>
        <dbReference type="EMBL" id="CAE8629320.1"/>
    </source>
</evidence>
<keyword evidence="2 3" id="KW-0067">ATP-binding</keyword>
<dbReference type="SMART" id="SM00220">
    <property type="entry name" value="S_TKc"/>
    <property type="match status" value="1"/>
</dbReference>
<feature type="domain" description="Protein kinase" evidence="6">
    <location>
        <begin position="215"/>
        <end position="488"/>
    </location>
</feature>
<keyword evidence="5" id="KW-0812">Transmembrane</keyword>
<evidence type="ECO:0000256" key="4">
    <source>
        <dbReference type="SAM" id="MobiDB-lite"/>
    </source>
</evidence>
<name>A0A813GWI9_POLGL</name>
<dbReference type="Gene3D" id="1.10.510.10">
    <property type="entry name" value="Transferase(Phosphotransferase) domain 1"/>
    <property type="match status" value="1"/>
</dbReference>
<dbReference type="Pfam" id="PF00069">
    <property type="entry name" value="Pkinase"/>
    <property type="match status" value="1"/>
</dbReference>
<feature type="transmembrane region" description="Helical" evidence="5">
    <location>
        <begin position="20"/>
        <end position="40"/>
    </location>
</feature>
<evidence type="ECO:0000256" key="3">
    <source>
        <dbReference type="PROSITE-ProRule" id="PRU10141"/>
    </source>
</evidence>
<sequence>MGGEDEITEEVYPNVSPVSLTTDSFTIAKIALLLASFYALPVRVTRGVFMVATTPIIYLAFTLPMKPERFEGTKIRVCEMAVQLAGIALFCSIGRSNVEVAERLEFLRRQRLEAEVTREKVLRVMAEHAVERGPFRSNRPGSEHEVERSPGRSNRPGTSEASPSMHSHTMSSIIFSMPVPNNMPDASGIPQMQFDAMRSVAQKDHWYIEPEELVCSSENQLGQGGMGVVFRGEYLGTEVAVKVPTGGPSAGLAGLSNRLRALGDELRTLRRIRHPNIVSFFGACFIIGQGEVLLVEEFVDGLSLSRVFKSPDVSLDSHKRLHVLKGICSALAYLHGQSPAIVHGDLKPDNIILETGSMKPKLIDFGLAGLAKAGSHVKGGTIQWQAPEVLVAGLMASVVCSTDIFAFGRLVFFVMTGKRPLQAVLQADIMDLAKQGRAPDLCWPAEVAVHPRVPLLCQKCVSLAPSERPEAEVVLEELIAVATSQPFPDQANFLGADSPSSDTREPNPEWCLNSEFNLGRHCVDTRSVEW</sequence>
<dbReference type="PROSITE" id="PS00108">
    <property type="entry name" value="PROTEIN_KINASE_ST"/>
    <property type="match status" value="1"/>
</dbReference>
<dbReference type="InterPro" id="IPR008271">
    <property type="entry name" value="Ser/Thr_kinase_AS"/>
</dbReference>